<dbReference type="Gene3D" id="3.50.50.100">
    <property type="match status" value="1"/>
</dbReference>
<dbReference type="EMBL" id="CP046072">
    <property type="protein sequence ID" value="QSZ43069.1"/>
    <property type="molecule type" value="Genomic_DNA"/>
</dbReference>
<dbReference type="GO" id="GO:0019646">
    <property type="term" value="P:aerobic electron transport chain"/>
    <property type="evidence" value="ECO:0007669"/>
    <property type="project" value="TreeGrafter"/>
</dbReference>
<reference evidence="7" key="2">
    <citation type="submission" date="2021-04" db="EMBL/GenBank/DDBJ databases">
        <title>Isolation and characterization of a novel species of the genus Sulfurimonas.</title>
        <authorList>
            <person name="Fukui M."/>
        </authorList>
    </citation>
    <scope>NUCLEOTIDE SEQUENCE</scope>
    <source>
        <strain evidence="7">H1576</strain>
    </source>
</reference>
<protein>
    <submittedName>
        <fullName evidence="7">NAD(P)/FAD-dependent oxidoreductase</fullName>
    </submittedName>
</protein>
<comment type="cofactor">
    <cofactor evidence="1">
        <name>FAD</name>
        <dbReference type="ChEBI" id="CHEBI:57692"/>
    </cofactor>
</comment>
<name>A0A975B2K6_9BACT</name>
<evidence type="ECO:0000256" key="1">
    <source>
        <dbReference type="ARBA" id="ARBA00001974"/>
    </source>
</evidence>
<dbReference type="PANTHER" id="PTHR42913:SF3">
    <property type="entry name" value="64 KDA MITOCHONDRIAL NADH DEHYDROGENASE (EUROFUNG)"/>
    <property type="match status" value="1"/>
</dbReference>
<dbReference type="InterPro" id="IPR036188">
    <property type="entry name" value="FAD/NAD-bd_sf"/>
</dbReference>
<evidence type="ECO:0000256" key="5">
    <source>
        <dbReference type="ARBA" id="ARBA00023002"/>
    </source>
</evidence>
<dbReference type="PRINTS" id="PR00368">
    <property type="entry name" value="FADPNR"/>
</dbReference>
<dbReference type="KEGG" id="saqt:GJV85_04905"/>
<evidence type="ECO:0000313" key="7">
    <source>
        <dbReference type="EMBL" id="QSZ43069.1"/>
    </source>
</evidence>
<feature type="domain" description="FAD/NAD(P)-binding" evidence="6">
    <location>
        <begin position="3"/>
        <end position="303"/>
    </location>
</feature>
<evidence type="ECO:0000256" key="3">
    <source>
        <dbReference type="ARBA" id="ARBA00022630"/>
    </source>
</evidence>
<keyword evidence="8" id="KW-1185">Reference proteome</keyword>
<proteinExistence type="inferred from homology"/>
<dbReference type="SUPFAM" id="SSF51905">
    <property type="entry name" value="FAD/NAD(P)-binding domain"/>
    <property type="match status" value="2"/>
</dbReference>
<dbReference type="InterPro" id="IPR051169">
    <property type="entry name" value="NADH-Q_oxidoreductase"/>
</dbReference>
<evidence type="ECO:0000259" key="6">
    <source>
        <dbReference type="Pfam" id="PF07992"/>
    </source>
</evidence>
<keyword evidence="4" id="KW-0274">FAD</keyword>
<comment type="similarity">
    <text evidence="2">Belongs to the NADH dehydrogenase family.</text>
</comment>
<dbReference type="Pfam" id="PF07992">
    <property type="entry name" value="Pyr_redox_2"/>
    <property type="match status" value="1"/>
</dbReference>
<organism evidence="7 8">
    <name type="scientific">Sulfurimonas aquatica</name>
    <dbReference type="NCBI Taxonomy" id="2672570"/>
    <lineage>
        <taxon>Bacteria</taxon>
        <taxon>Pseudomonadati</taxon>
        <taxon>Campylobacterota</taxon>
        <taxon>Epsilonproteobacteria</taxon>
        <taxon>Campylobacterales</taxon>
        <taxon>Sulfurimonadaceae</taxon>
        <taxon>Sulfurimonas</taxon>
    </lineage>
</organism>
<evidence type="ECO:0000256" key="4">
    <source>
        <dbReference type="ARBA" id="ARBA00022827"/>
    </source>
</evidence>
<keyword evidence="3" id="KW-0285">Flavoprotein</keyword>
<gene>
    <name evidence="7" type="ORF">GJV85_04905</name>
</gene>
<evidence type="ECO:0000256" key="2">
    <source>
        <dbReference type="ARBA" id="ARBA00005272"/>
    </source>
</evidence>
<accession>A0A975B2K6</accession>
<evidence type="ECO:0000313" key="8">
    <source>
        <dbReference type="Proteomes" id="UP000671852"/>
    </source>
</evidence>
<dbReference type="PANTHER" id="PTHR42913">
    <property type="entry name" value="APOPTOSIS-INDUCING FACTOR 1"/>
    <property type="match status" value="1"/>
</dbReference>
<dbReference type="GO" id="GO:0003955">
    <property type="term" value="F:NAD(P)H dehydrogenase (quinone) activity"/>
    <property type="evidence" value="ECO:0007669"/>
    <property type="project" value="TreeGrafter"/>
</dbReference>
<dbReference type="AlphaFoldDB" id="A0A975B2K6"/>
<dbReference type="Proteomes" id="UP000671852">
    <property type="component" value="Chromosome"/>
</dbReference>
<sequence>MNRVVVIGGGYGGLRAVEGLSTYEDIEITLIDQNPYHYLQTQAYGYIAGEFDVNEVAVDLYNWSLGFKRVKFIQATVSSVDFVKQEVFMGEEQLSYDYVILAYGAKTNFFSFIEGLRENSYGVKSLYRAFNFRKEFENVIYKKLQNTDDSSSQELNIVIGGAGLSGVEVAAEMAHVIKNYSKTIGSRAKEIKIYLVDASETILPGTSDYIIKNTFKRLESLGVNILTNAFISKVDKSFVYFKDAEPLEYSFMIFTGGIKASPLNEVIESEKNKMDQLLVDKNLNISGFDNAFAIGDCIEMKGADGNILAPTAQSAERSAEYAAKAIKNRIDGTQYKGFNSSTMGIFVALGGKYAVGEVFKYIKVRGYIAYTLKTAITYGYYIGLRLRINTGFKNRI</sequence>
<keyword evidence="5" id="KW-0560">Oxidoreductase</keyword>
<reference evidence="7" key="1">
    <citation type="submission" date="2019-11" db="EMBL/GenBank/DDBJ databases">
        <authorList>
            <person name="Kojima H."/>
        </authorList>
    </citation>
    <scope>NUCLEOTIDE SEQUENCE</scope>
    <source>
        <strain evidence="7">H1576</strain>
    </source>
</reference>
<dbReference type="InterPro" id="IPR023753">
    <property type="entry name" value="FAD/NAD-binding_dom"/>
</dbReference>